<dbReference type="InterPro" id="IPR039425">
    <property type="entry name" value="RNA_pol_sigma-70-like"/>
</dbReference>
<keyword evidence="3" id="KW-0731">Sigma factor</keyword>
<dbReference type="SUPFAM" id="SSF88659">
    <property type="entry name" value="Sigma3 and sigma4 domains of RNA polymerase sigma factors"/>
    <property type="match status" value="1"/>
</dbReference>
<evidence type="ECO:0000313" key="7">
    <source>
        <dbReference type="EMBL" id="GHB79948.1"/>
    </source>
</evidence>
<dbReference type="Proteomes" id="UP000598271">
    <property type="component" value="Unassembled WGS sequence"/>
</dbReference>
<dbReference type="PANTHER" id="PTHR43133:SF46">
    <property type="entry name" value="RNA POLYMERASE SIGMA-70 FACTOR ECF SUBFAMILY"/>
    <property type="match status" value="1"/>
</dbReference>
<reference evidence="7 8" key="1">
    <citation type="journal article" date="2014" name="Int. J. Syst. Evol. Microbiol.">
        <title>Complete genome sequence of Corynebacterium casei LMG S-19264T (=DSM 44701T), isolated from a smear-ripened cheese.</title>
        <authorList>
            <consortium name="US DOE Joint Genome Institute (JGI-PGF)"/>
            <person name="Walter F."/>
            <person name="Albersmeier A."/>
            <person name="Kalinowski J."/>
            <person name="Ruckert C."/>
        </authorList>
    </citation>
    <scope>NUCLEOTIDE SEQUENCE [LARGE SCALE GENOMIC DNA]</scope>
    <source>
        <strain evidence="7 8">KCTC 12866</strain>
    </source>
</reference>
<keyword evidence="2" id="KW-0805">Transcription regulation</keyword>
<dbReference type="GO" id="GO:0016987">
    <property type="term" value="F:sigma factor activity"/>
    <property type="evidence" value="ECO:0007669"/>
    <property type="project" value="UniProtKB-KW"/>
</dbReference>
<evidence type="ECO:0000256" key="1">
    <source>
        <dbReference type="ARBA" id="ARBA00010641"/>
    </source>
</evidence>
<dbReference type="CDD" id="cd06171">
    <property type="entry name" value="Sigma70_r4"/>
    <property type="match status" value="1"/>
</dbReference>
<dbReference type="EMBL" id="BMXF01000004">
    <property type="protein sequence ID" value="GHB79948.1"/>
    <property type="molecule type" value="Genomic_DNA"/>
</dbReference>
<dbReference type="InterPro" id="IPR014284">
    <property type="entry name" value="RNA_pol_sigma-70_dom"/>
</dbReference>
<dbReference type="GO" id="GO:0000428">
    <property type="term" value="C:DNA-directed RNA polymerase complex"/>
    <property type="evidence" value="ECO:0007669"/>
    <property type="project" value="UniProtKB-KW"/>
</dbReference>
<keyword evidence="4" id="KW-0804">Transcription</keyword>
<dbReference type="InterPro" id="IPR013249">
    <property type="entry name" value="RNA_pol_sigma70_r4_t2"/>
</dbReference>
<evidence type="ECO:0000256" key="2">
    <source>
        <dbReference type="ARBA" id="ARBA00023015"/>
    </source>
</evidence>
<evidence type="ECO:0000259" key="6">
    <source>
        <dbReference type="Pfam" id="PF08281"/>
    </source>
</evidence>
<proteinExistence type="inferred from homology"/>
<organism evidence="7 8">
    <name type="scientific">Persicitalea jodogahamensis</name>
    <dbReference type="NCBI Taxonomy" id="402147"/>
    <lineage>
        <taxon>Bacteria</taxon>
        <taxon>Pseudomonadati</taxon>
        <taxon>Bacteroidota</taxon>
        <taxon>Cytophagia</taxon>
        <taxon>Cytophagales</taxon>
        <taxon>Spirosomataceae</taxon>
        <taxon>Persicitalea</taxon>
    </lineage>
</organism>
<dbReference type="InterPro" id="IPR036388">
    <property type="entry name" value="WH-like_DNA-bd_sf"/>
</dbReference>
<gene>
    <name evidence="7" type="ORF">GCM10007390_37670</name>
</gene>
<dbReference type="GO" id="GO:0003677">
    <property type="term" value="F:DNA binding"/>
    <property type="evidence" value="ECO:0007669"/>
    <property type="project" value="InterPro"/>
</dbReference>
<comment type="caution">
    <text evidence="7">The sequence shown here is derived from an EMBL/GenBank/DDBJ whole genome shotgun (WGS) entry which is preliminary data.</text>
</comment>
<name>A0A8J3GB66_9BACT</name>
<dbReference type="SUPFAM" id="SSF88946">
    <property type="entry name" value="Sigma2 domain of RNA polymerase sigma factors"/>
    <property type="match status" value="1"/>
</dbReference>
<keyword evidence="7" id="KW-0240">DNA-directed RNA polymerase</keyword>
<dbReference type="InterPro" id="IPR013324">
    <property type="entry name" value="RNA_pol_sigma_r3/r4-like"/>
</dbReference>
<dbReference type="Pfam" id="PF04542">
    <property type="entry name" value="Sigma70_r2"/>
    <property type="match status" value="1"/>
</dbReference>
<dbReference type="NCBIfam" id="TIGR02937">
    <property type="entry name" value="sigma70-ECF"/>
    <property type="match status" value="1"/>
</dbReference>
<evidence type="ECO:0000313" key="8">
    <source>
        <dbReference type="Proteomes" id="UP000598271"/>
    </source>
</evidence>
<protein>
    <submittedName>
        <fullName evidence="7">DNA-directed RNA polymerase sigma-70 factor</fullName>
    </submittedName>
</protein>
<dbReference type="PANTHER" id="PTHR43133">
    <property type="entry name" value="RNA POLYMERASE ECF-TYPE SIGMA FACTO"/>
    <property type="match status" value="1"/>
</dbReference>
<dbReference type="InterPro" id="IPR007627">
    <property type="entry name" value="RNA_pol_sigma70_r2"/>
</dbReference>
<dbReference type="GO" id="GO:0006352">
    <property type="term" value="P:DNA-templated transcription initiation"/>
    <property type="evidence" value="ECO:0007669"/>
    <property type="project" value="InterPro"/>
</dbReference>
<evidence type="ECO:0000259" key="5">
    <source>
        <dbReference type="Pfam" id="PF04542"/>
    </source>
</evidence>
<dbReference type="Gene3D" id="1.10.1740.10">
    <property type="match status" value="1"/>
</dbReference>
<dbReference type="InterPro" id="IPR013325">
    <property type="entry name" value="RNA_pol_sigma_r2"/>
</dbReference>
<feature type="domain" description="RNA polymerase sigma-70 region 2" evidence="5">
    <location>
        <begin position="53"/>
        <end position="109"/>
    </location>
</feature>
<feature type="domain" description="RNA polymerase sigma factor 70 region 4 type 2" evidence="6">
    <location>
        <begin position="151"/>
        <end position="203"/>
    </location>
</feature>
<evidence type="ECO:0000256" key="3">
    <source>
        <dbReference type="ARBA" id="ARBA00023082"/>
    </source>
</evidence>
<comment type="similarity">
    <text evidence="1">Belongs to the sigma-70 factor family. ECF subfamily.</text>
</comment>
<evidence type="ECO:0000256" key="4">
    <source>
        <dbReference type="ARBA" id="ARBA00023163"/>
    </source>
</evidence>
<sequence length="211" mass="25294">MLPMNEILSQPFNMPITNDLTQDQDNSEDSDRELWRDMLQGNMVAFERLMHTQYRFLYHYGLKFTSDQEFVKDTVQDLFMHVWERRESLNADIPPKPYLMASLRRMMNRTQQKNTTVLDPSAEPSNNPLLRIEFSVEKNYIRRESARVLSQRLKMLLDELPLRQKEVIYLKYYQELSRSQIAMVMDVAPQTVSNLLQMALKKLKKYWEDEF</sequence>
<accession>A0A8J3GB66</accession>
<dbReference type="Pfam" id="PF08281">
    <property type="entry name" value="Sigma70_r4_2"/>
    <property type="match status" value="1"/>
</dbReference>
<keyword evidence="8" id="KW-1185">Reference proteome</keyword>
<dbReference type="Gene3D" id="1.10.10.10">
    <property type="entry name" value="Winged helix-like DNA-binding domain superfamily/Winged helix DNA-binding domain"/>
    <property type="match status" value="1"/>
</dbReference>
<dbReference type="AlphaFoldDB" id="A0A8J3GB66"/>